<sequence length="113" mass="12628">MKLKLDAATSQRRDDVIGIGIAAFAVFVCEFALVKWILALPGNQRDLVVYTYPVILPGPFLLGLRLRRRIKTLQSTEDVTVRASAQINSDVSFLMSTTYGLLLGLWILQSLFK</sequence>
<dbReference type="Proteomes" id="UP001059380">
    <property type="component" value="Chromosome"/>
</dbReference>
<accession>A0A9J7BQ36</accession>
<keyword evidence="3" id="KW-1185">Reference proteome</keyword>
<reference evidence="2" key="1">
    <citation type="submission" date="2021-04" db="EMBL/GenBank/DDBJ databases">
        <title>Phylogenetic analysis of Acidobacteriaceae.</title>
        <authorList>
            <person name="Qiu L."/>
            <person name="Zhang Q."/>
        </authorList>
    </citation>
    <scope>NUCLEOTIDE SEQUENCE</scope>
    <source>
        <strain evidence="2">DSM 25168</strain>
    </source>
</reference>
<dbReference type="AlphaFoldDB" id="A0A9J7BQ36"/>
<evidence type="ECO:0000313" key="2">
    <source>
        <dbReference type="EMBL" id="UWZ83858.1"/>
    </source>
</evidence>
<keyword evidence="1" id="KW-1133">Transmembrane helix</keyword>
<gene>
    <name evidence="2" type="ORF">MOP44_25275</name>
</gene>
<dbReference type="KEGG" id="orp:MOP44_25275"/>
<feature type="transmembrane region" description="Helical" evidence="1">
    <location>
        <begin position="16"/>
        <end position="38"/>
    </location>
</feature>
<evidence type="ECO:0000313" key="3">
    <source>
        <dbReference type="Proteomes" id="UP001059380"/>
    </source>
</evidence>
<protein>
    <submittedName>
        <fullName evidence="2">Uncharacterized protein</fullName>
    </submittedName>
</protein>
<feature type="transmembrane region" description="Helical" evidence="1">
    <location>
        <begin position="87"/>
        <end position="108"/>
    </location>
</feature>
<dbReference type="RefSeq" id="WP_260793331.1">
    <property type="nucleotide sequence ID" value="NZ_CP093313.1"/>
</dbReference>
<proteinExistence type="predicted"/>
<name>A0A9J7BQ36_9BACT</name>
<keyword evidence="1" id="KW-0812">Transmembrane</keyword>
<keyword evidence="1" id="KW-0472">Membrane</keyword>
<evidence type="ECO:0000256" key="1">
    <source>
        <dbReference type="SAM" id="Phobius"/>
    </source>
</evidence>
<dbReference type="EMBL" id="CP093313">
    <property type="protein sequence ID" value="UWZ83858.1"/>
    <property type="molecule type" value="Genomic_DNA"/>
</dbReference>
<feature type="transmembrane region" description="Helical" evidence="1">
    <location>
        <begin position="50"/>
        <end position="66"/>
    </location>
</feature>
<organism evidence="2 3">
    <name type="scientific">Occallatibacter riparius</name>
    <dbReference type="NCBI Taxonomy" id="1002689"/>
    <lineage>
        <taxon>Bacteria</taxon>
        <taxon>Pseudomonadati</taxon>
        <taxon>Acidobacteriota</taxon>
        <taxon>Terriglobia</taxon>
        <taxon>Terriglobales</taxon>
        <taxon>Acidobacteriaceae</taxon>
        <taxon>Occallatibacter</taxon>
    </lineage>
</organism>